<dbReference type="SUPFAM" id="SSF52540">
    <property type="entry name" value="P-loop containing nucleoside triphosphate hydrolases"/>
    <property type="match status" value="1"/>
</dbReference>
<dbReference type="EMBL" id="CBDY010000213">
    <property type="protein sequence ID" value="CDB62960.1"/>
    <property type="molecule type" value="Genomic_DNA"/>
</dbReference>
<dbReference type="PANTHER" id="PTHR42788">
    <property type="entry name" value="TAURINE IMPORT ATP-BINDING PROTEIN-RELATED"/>
    <property type="match status" value="1"/>
</dbReference>
<dbReference type="Pfam" id="PF00005">
    <property type="entry name" value="ABC_tran"/>
    <property type="match status" value="1"/>
</dbReference>
<evidence type="ECO:0000256" key="1">
    <source>
        <dbReference type="ARBA" id="ARBA00022448"/>
    </source>
</evidence>
<protein>
    <submittedName>
        <fullName evidence="3">Aliphatic sulfonates import ATP-binding protein</fullName>
    </submittedName>
</protein>
<dbReference type="Proteomes" id="UP000018009">
    <property type="component" value="Unassembled WGS sequence"/>
</dbReference>
<evidence type="ECO:0000313" key="3">
    <source>
        <dbReference type="EMBL" id="CDB62960.1"/>
    </source>
</evidence>
<gene>
    <name evidence="3" type="ORF">BN486_02919</name>
</gene>
<dbReference type="AlphaFoldDB" id="R6JNW1"/>
<keyword evidence="3" id="KW-0547">Nucleotide-binding</keyword>
<proteinExistence type="predicted"/>
<name>R6JNW1_9FIRM</name>
<feature type="domain" description="ABC transporter" evidence="2">
    <location>
        <begin position="8"/>
        <end position="42"/>
    </location>
</feature>
<reference evidence="3" key="1">
    <citation type="submission" date="2012-11" db="EMBL/GenBank/DDBJ databases">
        <title>Dependencies among metagenomic species, viruses, plasmids and units of genetic variation.</title>
        <authorList>
            <person name="Nielsen H.B."/>
            <person name="Almeida M."/>
            <person name="Juncker A.S."/>
            <person name="Rasmussen S."/>
            <person name="Li J."/>
            <person name="Sunagawa S."/>
            <person name="Plichta D."/>
            <person name="Gautier L."/>
            <person name="Le Chatelier E."/>
            <person name="Peletier E."/>
            <person name="Bonde I."/>
            <person name="Nielsen T."/>
            <person name="Manichanh C."/>
            <person name="Arumugam M."/>
            <person name="Batto J."/>
            <person name="Santos M.B.Q.D."/>
            <person name="Blom N."/>
            <person name="Borruel N."/>
            <person name="Burgdorf K.S."/>
            <person name="Boumezbeur F."/>
            <person name="Casellas F."/>
            <person name="Dore J."/>
            <person name="Guarner F."/>
            <person name="Hansen T."/>
            <person name="Hildebrand F."/>
            <person name="Kaas R.S."/>
            <person name="Kennedy S."/>
            <person name="Kristiansen K."/>
            <person name="Kultima J.R."/>
            <person name="Leonard P."/>
            <person name="Levenez F."/>
            <person name="Lund O."/>
            <person name="Moumen B."/>
            <person name="Le Paslier D."/>
            <person name="Pons N."/>
            <person name="Pedersen O."/>
            <person name="Prifti E."/>
            <person name="Qin J."/>
            <person name="Raes J."/>
            <person name="Tap J."/>
            <person name="Tims S."/>
            <person name="Ussery D.W."/>
            <person name="Yamada T."/>
            <person name="MetaHit consortium"/>
            <person name="Renault P."/>
            <person name="Sicheritz-Ponten T."/>
            <person name="Bork P."/>
            <person name="Wang J."/>
            <person name="Brunak S."/>
            <person name="Ehrlich S.D."/>
        </authorList>
    </citation>
    <scope>NUCLEOTIDE SEQUENCE [LARGE SCALE GENOMIC DNA]</scope>
</reference>
<dbReference type="InterPro" id="IPR027417">
    <property type="entry name" value="P-loop_NTPase"/>
</dbReference>
<evidence type="ECO:0000259" key="2">
    <source>
        <dbReference type="Pfam" id="PF00005"/>
    </source>
</evidence>
<organism evidence="3 4">
    <name type="scientific">[Clostridium] clostridioforme CAG:132</name>
    <dbReference type="NCBI Taxonomy" id="1263065"/>
    <lineage>
        <taxon>Bacteria</taxon>
        <taxon>Bacillati</taxon>
        <taxon>Bacillota</taxon>
        <taxon>Clostridia</taxon>
        <taxon>Lachnospirales</taxon>
        <taxon>Lachnospiraceae</taxon>
        <taxon>Enterocloster</taxon>
    </lineage>
</organism>
<keyword evidence="3" id="KW-0067">ATP-binding</keyword>
<comment type="caution">
    <text evidence="3">The sequence shown here is derived from an EMBL/GenBank/DDBJ whole genome shotgun (WGS) entry which is preliminary data.</text>
</comment>
<evidence type="ECO:0000313" key="4">
    <source>
        <dbReference type="Proteomes" id="UP000018009"/>
    </source>
</evidence>
<dbReference type="GO" id="GO:0016887">
    <property type="term" value="F:ATP hydrolysis activity"/>
    <property type="evidence" value="ECO:0007669"/>
    <property type="project" value="InterPro"/>
</dbReference>
<dbReference type="InterPro" id="IPR050166">
    <property type="entry name" value="ABC_transporter_ATP-bind"/>
</dbReference>
<dbReference type="Gene3D" id="3.40.50.300">
    <property type="entry name" value="P-loop containing nucleotide triphosphate hydrolases"/>
    <property type="match status" value="1"/>
</dbReference>
<dbReference type="InterPro" id="IPR003439">
    <property type="entry name" value="ABC_transporter-like_ATP-bd"/>
</dbReference>
<accession>R6JNW1</accession>
<dbReference type="GO" id="GO:0005524">
    <property type="term" value="F:ATP binding"/>
    <property type="evidence" value="ECO:0007669"/>
    <property type="project" value="UniProtKB-KW"/>
</dbReference>
<sequence>MGLEGFEKAYPFQLSGGMQQRAAIARALAYRPSFIMMDEPFAALDYFTREQMQKELLRVRQKQRCSILFVTHSIDEALLLGYKIVVIENGLVKTQVRVPELEGDRNLLDEMFISLKRHMIESLNTAD</sequence>
<keyword evidence="1" id="KW-0813">Transport</keyword>
<dbReference type="PANTHER" id="PTHR42788:SF13">
    <property type="entry name" value="ALIPHATIC SULFONATES IMPORT ATP-BINDING PROTEIN SSUB"/>
    <property type="match status" value="1"/>
</dbReference>